<gene>
    <name evidence="7" type="ORF">GCM10017567_32010</name>
</gene>
<sequence length="1088" mass="116538">MRKILHFRVLGPLELVVDGAVVPVNATKQRVLLAMLLLSANSLVSADDLVDQLWDQDPPRGARATLQTYVQRLRRVIGEADRISTLTGGYRIRVEPGELDVDRFRELVERARQTGEPARRLEILREALSQWRGDALADTPSDLLRTIHAPRLEHEKLAAQEALFDAGLQLGRHRELVTELQAAAGAAPLRERLHGQLMLALYRSGQQAEAFSVYNRIKAALAGELGVDPGAELQRVYEQILMREPAAEAPAVPGGGTETATELVPHELPADVPDFVGRDDLLERIEGVLASASTAPVVVITGLPGAGKTALAVKVAHDLRGRFPDGQLHVDLRGHAAAPALTPTEVLARFAIALGAATRRLPSGQEELVALFRTLLRGRKVLFVLDNAAGPGQVRPLLPNAPGCGVIVTSRNDLRGLVALQSAALFQVGMLAGEPSLTLLTSMMGADRVRAEPAAARELADLCGFLPLALRIAAANVVSRPGCSLAEYVDELRRGNRLTSLEIEGDEEATVRTAFRLSYTTLDPVTARVFRLLGLVPGPDCPPEAVEALTGLPDGAARLEQLTAANLVMRHRGARYRLHDLLRVFAVERCAEDDQPAARDAAMSRLLTFYLRHTESAAELLYPTYLWLPRPEELARAEPGVFDGPGEAIAWMDAECLNVLAAVTRAAEGDHSRFAWYLSEAVRPYLVTSGRYREEGMRAFAAALAAAVACGDVAAAAAIHSCMGSLSFRHGDTQAASRHFTEELAAHREAGHFEGQARALIALGNLDRDVGKVDDGAARIREGLALATNSANLPLQRFGWLGLSYAELLRGDLDEAEAAARRVISFRDLLGERATEGNARGILGEILLLRGRCGEAVEQFTRSLELLRRGSVGHFEADVLGHLSRANREIGDLVAARRNARRALEIARGNAAREDEAEALAALGAVCALSGDLEEAGQLYRSALGLCRQIGYRNGEISALAGQAEVSRATGDVRLAVSLARRAVSLCEETGLQILGMRAKAVLAQAELDDGDLPAAERLAGSSLADARQFGAQLDQARALRVLASARQVAGDPAGAAEYGRLAVECLNGTGLPDTSALRRSLADVGGG</sequence>
<name>A0ABQ3KBT8_9PSEU</name>
<dbReference type="InterPro" id="IPR011990">
    <property type="entry name" value="TPR-like_helical_dom_sf"/>
</dbReference>
<dbReference type="SMART" id="SM00862">
    <property type="entry name" value="Trans_reg_C"/>
    <property type="match status" value="1"/>
</dbReference>
<dbReference type="InterPro" id="IPR003593">
    <property type="entry name" value="AAA+_ATPase"/>
</dbReference>
<keyword evidence="2" id="KW-0805">Transcription regulation</keyword>
<dbReference type="SUPFAM" id="SSF46894">
    <property type="entry name" value="C-terminal effector domain of the bipartite response regulators"/>
    <property type="match status" value="1"/>
</dbReference>
<dbReference type="Gene3D" id="1.10.10.10">
    <property type="entry name" value="Winged helix-like DNA-binding domain superfamily/Winged helix DNA-binding domain"/>
    <property type="match status" value="1"/>
</dbReference>
<dbReference type="SMART" id="SM00028">
    <property type="entry name" value="TPR"/>
    <property type="match status" value="8"/>
</dbReference>
<dbReference type="PROSITE" id="PS51755">
    <property type="entry name" value="OMPR_PHOB"/>
    <property type="match status" value="1"/>
</dbReference>
<keyword evidence="3 5" id="KW-0238">DNA-binding</keyword>
<evidence type="ECO:0000313" key="7">
    <source>
        <dbReference type="EMBL" id="GHG12204.1"/>
    </source>
</evidence>
<dbReference type="SUPFAM" id="SSF52540">
    <property type="entry name" value="P-loop containing nucleoside triphosphate hydrolases"/>
    <property type="match status" value="1"/>
</dbReference>
<dbReference type="SMART" id="SM01043">
    <property type="entry name" value="BTAD"/>
    <property type="match status" value="1"/>
</dbReference>
<protein>
    <submittedName>
        <fullName evidence="7">SARP family transcriptional regulator</fullName>
    </submittedName>
</protein>
<feature type="DNA-binding region" description="OmpR/PhoB-type" evidence="5">
    <location>
        <begin position="1"/>
        <end position="94"/>
    </location>
</feature>
<keyword evidence="8" id="KW-1185">Reference proteome</keyword>
<dbReference type="EMBL" id="BNAW01000011">
    <property type="protein sequence ID" value="GHG12204.1"/>
    <property type="molecule type" value="Genomic_DNA"/>
</dbReference>
<dbReference type="SUPFAM" id="SSF48452">
    <property type="entry name" value="TPR-like"/>
    <property type="match status" value="3"/>
</dbReference>
<comment type="caution">
    <text evidence="7">The sequence shown here is derived from an EMBL/GenBank/DDBJ whole genome shotgun (WGS) entry which is preliminary data.</text>
</comment>
<evidence type="ECO:0000313" key="8">
    <source>
        <dbReference type="Proteomes" id="UP000649955"/>
    </source>
</evidence>
<dbReference type="InterPro" id="IPR002182">
    <property type="entry name" value="NB-ARC"/>
</dbReference>
<dbReference type="Pfam" id="PF00931">
    <property type="entry name" value="NB-ARC"/>
    <property type="match status" value="1"/>
</dbReference>
<dbReference type="InterPro" id="IPR016032">
    <property type="entry name" value="Sig_transdc_resp-reg_C-effctor"/>
</dbReference>
<dbReference type="PANTHER" id="PTHR35807">
    <property type="entry name" value="TRANSCRIPTIONAL REGULATOR REDD-RELATED"/>
    <property type="match status" value="1"/>
</dbReference>
<dbReference type="CDD" id="cd02019">
    <property type="entry name" value="NK"/>
    <property type="match status" value="1"/>
</dbReference>
<dbReference type="InterPro" id="IPR001867">
    <property type="entry name" value="OmpR/PhoB-type_DNA-bd"/>
</dbReference>
<organism evidence="7 8">
    <name type="scientific">Amycolatopsis bullii</name>
    <dbReference type="NCBI Taxonomy" id="941987"/>
    <lineage>
        <taxon>Bacteria</taxon>
        <taxon>Bacillati</taxon>
        <taxon>Actinomycetota</taxon>
        <taxon>Actinomycetes</taxon>
        <taxon>Pseudonocardiales</taxon>
        <taxon>Pseudonocardiaceae</taxon>
        <taxon>Amycolatopsis</taxon>
    </lineage>
</organism>
<dbReference type="Pfam" id="PF13424">
    <property type="entry name" value="TPR_12"/>
    <property type="match status" value="1"/>
</dbReference>
<dbReference type="InterPro" id="IPR036388">
    <property type="entry name" value="WH-like_DNA-bd_sf"/>
</dbReference>
<dbReference type="PANTHER" id="PTHR35807:SF1">
    <property type="entry name" value="TRANSCRIPTIONAL REGULATOR REDD"/>
    <property type="match status" value="1"/>
</dbReference>
<dbReference type="CDD" id="cd15831">
    <property type="entry name" value="BTAD"/>
    <property type="match status" value="1"/>
</dbReference>
<dbReference type="SMART" id="SM00382">
    <property type="entry name" value="AAA"/>
    <property type="match status" value="1"/>
</dbReference>
<feature type="domain" description="OmpR/PhoB-type" evidence="6">
    <location>
        <begin position="1"/>
        <end position="94"/>
    </location>
</feature>
<dbReference type="PRINTS" id="PR00364">
    <property type="entry name" value="DISEASERSIST"/>
</dbReference>
<reference evidence="8" key="1">
    <citation type="journal article" date="2019" name="Int. J. Syst. Evol. Microbiol.">
        <title>The Global Catalogue of Microorganisms (GCM) 10K type strain sequencing project: providing services to taxonomists for standard genome sequencing and annotation.</title>
        <authorList>
            <consortium name="The Broad Institute Genomics Platform"/>
            <consortium name="The Broad Institute Genome Sequencing Center for Infectious Disease"/>
            <person name="Wu L."/>
            <person name="Ma J."/>
        </authorList>
    </citation>
    <scope>NUCLEOTIDE SEQUENCE [LARGE SCALE GENOMIC DNA]</scope>
    <source>
        <strain evidence="8">CGMCC 4.7680</strain>
    </source>
</reference>
<evidence type="ECO:0000259" key="6">
    <source>
        <dbReference type="PROSITE" id="PS51755"/>
    </source>
</evidence>
<dbReference type="InterPro" id="IPR019734">
    <property type="entry name" value="TPR_rpt"/>
</dbReference>
<keyword evidence="4" id="KW-0804">Transcription</keyword>
<comment type="similarity">
    <text evidence="1">Belongs to the AfsR/DnrI/RedD regulatory family.</text>
</comment>
<dbReference type="InterPro" id="IPR027417">
    <property type="entry name" value="P-loop_NTPase"/>
</dbReference>
<evidence type="ECO:0000256" key="1">
    <source>
        <dbReference type="ARBA" id="ARBA00005820"/>
    </source>
</evidence>
<dbReference type="InterPro" id="IPR051677">
    <property type="entry name" value="AfsR-DnrI-RedD_regulator"/>
</dbReference>
<evidence type="ECO:0000256" key="2">
    <source>
        <dbReference type="ARBA" id="ARBA00023015"/>
    </source>
</evidence>
<evidence type="ECO:0000256" key="3">
    <source>
        <dbReference type="ARBA" id="ARBA00023125"/>
    </source>
</evidence>
<evidence type="ECO:0000256" key="4">
    <source>
        <dbReference type="ARBA" id="ARBA00023163"/>
    </source>
</evidence>
<dbReference type="Pfam" id="PF03704">
    <property type="entry name" value="BTAD"/>
    <property type="match status" value="1"/>
</dbReference>
<dbReference type="Gene3D" id="3.40.50.300">
    <property type="entry name" value="P-loop containing nucleotide triphosphate hydrolases"/>
    <property type="match status" value="1"/>
</dbReference>
<dbReference type="InterPro" id="IPR005158">
    <property type="entry name" value="BTAD"/>
</dbReference>
<dbReference type="Gene3D" id="1.25.40.10">
    <property type="entry name" value="Tetratricopeptide repeat domain"/>
    <property type="match status" value="2"/>
</dbReference>
<dbReference type="Proteomes" id="UP000649955">
    <property type="component" value="Unassembled WGS sequence"/>
</dbReference>
<dbReference type="Pfam" id="PF00486">
    <property type="entry name" value="Trans_reg_C"/>
    <property type="match status" value="1"/>
</dbReference>
<proteinExistence type="inferred from homology"/>
<evidence type="ECO:0000256" key="5">
    <source>
        <dbReference type="PROSITE-ProRule" id="PRU01091"/>
    </source>
</evidence>
<dbReference type="RefSeq" id="WP_191310709.1">
    <property type="nucleotide sequence ID" value="NZ_BNAW01000011.1"/>
</dbReference>
<accession>A0ABQ3KBT8</accession>